<dbReference type="Proteomes" id="UP000676336">
    <property type="component" value="Unassembled WGS sequence"/>
</dbReference>
<name>A0A8S2YHD5_9BILA</name>
<protein>
    <submittedName>
        <fullName evidence="2">Uncharacterized protein</fullName>
    </submittedName>
</protein>
<sequence length="68" mass="6989">PSPKGTESGGQLNQSTTHIGASQSTLKGGSEGAPMRNAAVANQQPPALLVEEEVARIRLKISAKATYS</sequence>
<feature type="non-terminal residue" evidence="2">
    <location>
        <position position="1"/>
    </location>
</feature>
<comment type="caution">
    <text evidence="2">The sequence shown here is derived from an EMBL/GenBank/DDBJ whole genome shotgun (WGS) entry which is preliminary data.</text>
</comment>
<evidence type="ECO:0000313" key="2">
    <source>
        <dbReference type="EMBL" id="CAF4562574.1"/>
    </source>
</evidence>
<reference evidence="2" key="1">
    <citation type="submission" date="2021-02" db="EMBL/GenBank/DDBJ databases">
        <authorList>
            <person name="Nowell W R."/>
        </authorList>
    </citation>
    <scope>NUCLEOTIDE SEQUENCE</scope>
</reference>
<accession>A0A8S2YHD5</accession>
<evidence type="ECO:0000313" key="3">
    <source>
        <dbReference type="Proteomes" id="UP000676336"/>
    </source>
</evidence>
<feature type="compositionally biased region" description="Polar residues" evidence="1">
    <location>
        <begin position="9"/>
        <end position="27"/>
    </location>
</feature>
<organism evidence="2 3">
    <name type="scientific">Rotaria magnacalcarata</name>
    <dbReference type="NCBI Taxonomy" id="392030"/>
    <lineage>
        <taxon>Eukaryota</taxon>
        <taxon>Metazoa</taxon>
        <taxon>Spiralia</taxon>
        <taxon>Gnathifera</taxon>
        <taxon>Rotifera</taxon>
        <taxon>Eurotatoria</taxon>
        <taxon>Bdelloidea</taxon>
        <taxon>Philodinida</taxon>
        <taxon>Philodinidae</taxon>
        <taxon>Rotaria</taxon>
    </lineage>
</organism>
<dbReference type="AlphaFoldDB" id="A0A8S2YHD5"/>
<proteinExistence type="predicted"/>
<evidence type="ECO:0000256" key="1">
    <source>
        <dbReference type="SAM" id="MobiDB-lite"/>
    </source>
</evidence>
<feature type="region of interest" description="Disordered" evidence="1">
    <location>
        <begin position="1"/>
        <end position="46"/>
    </location>
</feature>
<feature type="non-terminal residue" evidence="2">
    <location>
        <position position="68"/>
    </location>
</feature>
<dbReference type="EMBL" id="CAJOBI010095458">
    <property type="protein sequence ID" value="CAF4562574.1"/>
    <property type="molecule type" value="Genomic_DNA"/>
</dbReference>
<gene>
    <name evidence="2" type="ORF">SMN809_LOCUS37504</name>
</gene>